<dbReference type="PANTHER" id="PTHR33930:SF2">
    <property type="entry name" value="BLR3452 PROTEIN"/>
    <property type="match status" value="1"/>
</dbReference>
<dbReference type="InterPro" id="IPR029032">
    <property type="entry name" value="AhpD-like"/>
</dbReference>
<dbReference type="InterPro" id="IPR003779">
    <property type="entry name" value="CMD-like"/>
</dbReference>
<dbReference type="RefSeq" id="WP_093795342.1">
    <property type="nucleotide sequence ID" value="NZ_CP155571.1"/>
</dbReference>
<dbReference type="PANTHER" id="PTHR33930">
    <property type="entry name" value="ALKYL HYDROPEROXIDE REDUCTASE AHPD"/>
    <property type="match status" value="1"/>
</dbReference>
<gene>
    <name evidence="2" type="ORF">SPACI_036070</name>
</gene>
<proteinExistence type="predicted"/>
<accession>A0ABZ3J5N3</accession>
<evidence type="ECO:0000313" key="3">
    <source>
        <dbReference type="Proteomes" id="UP000216052"/>
    </source>
</evidence>
<organism evidence="2 3">
    <name type="scientific">Sporomusa acidovorans (strain ATCC 49682 / DSM 3132 / Mol)</name>
    <dbReference type="NCBI Taxonomy" id="1123286"/>
    <lineage>
        <taxon>Bacteria</taxon>
        <taxon>Bacillati</taxon>
        <taxon>Bacillota</taxon>
        <taxon>Negativicutes</taxon>
        <taxon>Selenomonadales</taxon>
        <taxon>Sporomusaceae</taxon>
        <taxon>Sporomusa</taxon>
    </lineage>
</organism>
<keyword evidence="3" id="KW-1185">Reference proteome</keyword>
<name>A0ABZ3J5N3_SPOA4</name>
<dbReference type="EMBL" id="CP155571">
    <property type="protein sequence ID" value="XFO73500.1"/>
    <property type="molecule type" value="Genomic_DNA"/>
</dbReference>
<feature type="domain" description="Carboxymuconolactone decarboxylase-like" evidence="1">
    <location>
        <begin position="24"/>
        <end position="100"/>
    </location>
</feature>
<evidence type="ECO:0000259" key="1">
    <source>
        <dbReference type="Pfam" id="PF02627"/>
    </source>
</evidence>
<dbReference type="SUPFAM" id="SSF69118">
    <property type="entry name" value="AhpD-like"/>
    <property type="match status" value="1"/>
</dbReference>
<dbReference type="NCBIfam" id="TIGR00778">
    <property type="entry name" value="ahpD_dom"/>
    <property type="match status" value="1"/>
</dbReference>
<sequence>MAEDSMELLSELQEGMNQLQADSPELMAAFVQMDQAAYVEGELERKYKELIGIGIALAVRCEYCMNIHVKNALAEGASRDEILEAAAVAVAFGGSPAMAYLSTTIMKALDAFE</sequence>
<dbReference type="Gene3D" id="1.20.1290.10">
    <property type="entry name" value="AhpD-like"/>
    <property type="match status" value="1"/>
</dbReference>
<evidence type="ECO:0000313" key="2">
    <source>
        <dbReference type="EMBL" id="XFO73500.1"/>
    </source>
</evidence>
<protein>
    <recommendedName>
        <fullName evidence="1">Carboxymuconolactone decarboxylase-like domain-containing protein</fullName>
    </recommendedName>
</protein>
<dbReference type="InterPro" id="IPR004675">
    <property type="entry name" value="AhpD_core"/>
</dbReference>
<dbReference type="Pfam" id="PF02627">
    <property type="entry name" value="CMD"/>
    <property type="match status" value="1"/>
</dbReference>
<dbReference type="Proteomes" id="UP000216052">
    <property type="component" value="Chromosome"/>
</dbReference>
<reference evidence="2" key="1">
    <citation type="submission" date="2024-05" db="EMBL/GenBank/DDBJ databases">
        <title>Isolation and characterization of Sporomusa carbonis sp. nov., a carboxydotrophic hydrogenogen in the genus of Sporomusa isolated from a charcoal burning pile.</title>
        <authorList>
            <person name="Boeer T."/>
            <person name="Rosenbaum F."/>
            <person name="Eysell L."/>
            <person name="Mueller V."/>
            <person name="Daniel R."/>
            <person name="Poehlein A."/>
        </authorList>
    </citation>
    <scope>NUCLEOTIDE SEQUENCE [LARGE SCALE GENOMIC DNA]</scope>
    <source>
        <strain evidence="2">DSM 3132</strain>
    </source>
</reference>